<evidence type="ECO:0000256" key="1">
    <source>
        <dbReference type="SAM" id="MobiDB-lite"/>
    </source>
</evidence>
<dbReference type="InterPro" id="IPR041628">
    <property type="entry name" value="ChlI/MoxR_AAA_lid"/>
</dbReference>
<feature type="compositionally biased region" description="Pro residues" evidence="1">
    <location>
        <begin position="307"/>
        <end position="317"/>
    </location>
</feature>
<comment type="caution">
    <text evidence="3">The sequence shown here is derived from an EMBL/GenBank/DDBJ whole genome shotgun (WGS) entry which is preliminary data.</text>
</comment>
<dbReference type="AlphaFoldDB" id="A0A316ESL6"/>
<dbReference type="GO" id="GO:0005524">
    <property type="term" value="F:ATP binding"/>
    <property type="evidence" value="ECO:0007669"/>
    <property type="project" value="InterPro"/>
</dbReference>
<feature type="compositionally biased region" description="Low complexity" evidence="1">
    <location>
        <begin position="318"/>
        <end position="349"/>
    </location>
</feature>
<dbReference type="Pfam" id="PF17863">
    <property type="entry name" value="AAA_lid_2"/>
    <property type="match status" value="1"/>
</dbReference>
<dbReference type="InterPro" id="IPR052989">
    <property type="entry name" value="Mg-chelatase_DI-like"/>
</dbReference>
<dbReference type="InterPro" id="IPR011704">
    <property type="entry name" value="ATPase_dyneun-rel_AAA"/>
</dbReference>
<proteinExistence type="predicted"/>
<dbReference type="Proteomes" id="UP000245754">
    <property type="component" value="Unassembled WGS sequence"/>
</dbReference>
<keyword evidence="4" id="KW-1185">Reference proteome</keyword>
<dbReference type="EMBL" id="QGGT01000002">
    <property type="protein sequence ID" value="PWK35364.1"/>
    <property type="molecule type" value="Genomic_DNA"/>
</dbReference>
<evidence type="ECO:0000259" key="2">
    <source>
        <dbReference type="SMART" id="SM00382"/>
    </source>
</evidence>
<dbReference type="GO" id="GO:0016887">
    <property type="term" value="F:ATP hydrolysis activity"/>
    <property type="evidence" value="ECO:0007669"/>
    <property type="project" value="InterPro"/>
</dbReference>
<evidence type="ECO:0000313" key="4">
    <source>
        <dbReference type="Proteomes" id="UP000245754"/>
    </source>
</evidence>
<gene>
    <name evidence="3" type="ORF">C7419_102642</name>
</gene>
<dbReference type="SMART" id="SM00382">
    <property type="entry name" value="AAA"/>
    <property type="match status" value="1"/>
</dbReference>
<dbReference type="CDD" id="cd00009">
    <property type="entry name" value="AAA"/>
    <property type="match status" value="1"/>
</dbReference>
<dbReference type="PANTHER" id="PTHR35023">
    <property type="entry name" value="CHELATASE-RELATED"/>
    <property type="match status" value="1"/>
</dbReference>
<feature type="compositionally biased region" description="Low complexity" evidence="1">
    <location>
        <begin position="360"/>
        <end position="374"/>
    </location>
</feature>
<reference evidence="3 4" key="1">
    <citation type="submission" date="2018-05" db="EMBL/GenBank/DDBJ databases">
        <title>Genomic Encyclopedia of Type Strains, Phase IV (KMG-V): Genome sequencing to study the core and pangenomes of soil and plant-associated prokaryotes.</title>
        <authorList>
            <person name="Whitman W."/>
        </authorList>
    </citation>
    <scope>NUCLEOTIDE SEQUENCE [LARGE SCALE GENOMIC DNA]</scope>
    <source>
        <strain evidence="3 4">SLV-132</strain>
    </source>
</reference>
<sequence>MTASARPIFPFSALVGQERLQLALLLAAVDPGIGGVLVTGPRGTAKSTAARALAELLPHGHFVTLPLGASEEQLTGTLDLGHALQEGQVRFAPGLLARAHEGVLYVDEVNLLPDPLVDQLLDVAASGVNVVERDGVSHQHEARFVLVGTMNPEEGDLRPQLLDRFGLALALGNYDDPVARQAIVRARLAFDADPRAFRASVEAGQRALAERVVQARHRLGLASLSFDDAVHARVSTLCIDAAVDGVRADLVMLRTARALAAWDMAPALTTAHVDAVAELVLYHRRQAPPADASPGTTPEARTGTSPSTPPGTPPAIPPGSHAAPGSRPAGPARMQGAASAGAANPTAEGSEGGEVDDWGALSAPAPAADAIPVAQVKPLRPFGKLPPKKA</sequence>
<feature type="domain" description="AAA+ ATPase" evidence="2">
    <location>
        <begin position="32"/>
        <end position="175"/>
    </location>
</feature>
<dbReference type="Pfam" id="PF07728">
    <property type="entry name" value="AAA_5"/>
    <property type="match status" value="1"/>
</dbReference>
<organism evidence="3 4">
    <name type="scientific">Cupriavidus plantarum</name>
    <dbReference type="NCBI Taxonomy" id="942865"/>
    <lineage>
        <taxon>Bacteria</taxon>
        <taxon>Pseudomonadati</taxon>
        <taxon>Pseudomonadota</taxon>
        <taxon>Betaproteobacteria</taxon>
        <taxon>Burkholderiales</taxon>
        <taxon>Burkholderiaceae</taxon>
        <taxon>Cupriavidus</taxon>
    </lineage>
</organism>
<dbReference type="Gene3D" id="1.10.8.80">
    <property type="entry name" value="Magnesium chelatase subunit I, C-Terminal domain"/>
    <property type="match status" value="1"/>
</dbReference>
<name>A0A316ESL6_9BURK</name>
<dbReference type="Gene3D" id="3.40.50.300">
    <property type="entry name" value="P-loop containing nucleotide triphosphate hydrolases"/>
    <property type="match status" value="1"/>
</dbReference>
<evidence type="ECO:0000313" key="3">
    <source>
        <dbReference type="EMBL" id="PWK35364.1"/>
    </source>
</evidence>
<dbReference type="SUPFAM" id="SSF52540">
    <property type="entry name" value="P-loop containing nucleoside triphosphate hydrolases"/>
    <property type="match status" value="1"/>
</dbReference>
<accession>A0A316ESL6</accession>
<dbReference type="RefSeq" id="WP_109583436.1">
    <property type="nucleotide sequence ID" value="NZ_QGGT01000002.1"/>
</dbReference>
<dbReference type="InterPro" id="IPR003593">
    <property type="entry name" value="AAA+_ATPase"/>
</dbReference>
<dbReference type="InterPro" id="IPR027417">
    <property type="entry name" value="P-loop_NTPase"/>
</dbReference>
<dbReference type="PANTHER" id="PTHR35023:SF1">
    <property type="entry name" value="MG-PROTOPORPHYRIN IX CHELATASE"/>
    <property type="match status" value="1"/>
</dbReference>
<protein>
    <submittedName>
        <fullName evidence="3">Protoporphyrin IX magnesium-chelatase</fullName>
    </submittedName>
</protein>
<feature type="region of interest" description="Disordered" evidence="1">
    <location>
        <begin position="287"/>
        <end position="390"/>
    </location>
</feature>